<evidence type="ECO:0000256" key="11">
    <source>
        <dbReference type="RuleBase" id="RU000304"/>
    </source>
</evidence>
<dbReference type="PROSITE" id="PS50011">
    <property type="entry name" value="PROTEIN_KINASE_DOM"/>
    <property type="match status" value="1"/>
</dbReference>
<keyword evidence="14" id="KW-1185">Reference proteome</keyword>
<dbReference type="PROSITE" id="PS00108">
    <property type="entry name" value="PROTEIN_KINASE_ST"/>
    <property type="match status" value="1"/>
</dbReference>
<dbReference type="EMBL" id="JAKMXF010000313">
    <property type="protein sequence ID" value="KAI6650154.1"/>
    <property type="molecule type" value="Genomic_DNA"/>
</dbReference>
<evidence type="ECO:0000256" key="8">
    <source>
        <dbReference type="ARBA" id="ARBA00047899"/>
    </source>
</evidence>
<comment type="similarity">
    <text evidence="1">Belongs to the protein kinase superfamily. CAMK Ser/Thr protein kinase family. NIM1 subfamily.</text>
</comment>
<gene>
    <name evidence="13" type="ORF">LOD99_6071</name>
</gene>
<dbReference type="SMART" id="SM00220">
    <property type="entry name" value="S_TKc"/>
    <property type="match status" value="1"/>
</dbReference>
<dbReference type="FunFam" id="1.10.510.10:FF:000301">
    <property type="entry name" value="Serine/threonine-protein kinase Chk1"/>
    <property type="match status" value="1"/>
</dbReference>
<dbReference type="PROSITE" id="PS00107">
    <property type="entry name" value="PROTEIN_KINASE_ATP"/>
    <property type="match status" value="1"/>
</dbReference>
<evidence type="ECO:0000256" key="4">
    <source>
        <dbReference type="ARBA" id="ARBA00022679"/>
    </source>
</evidence>
<evidence type="ECO:0000256" key="9">
    <source>
        <dbReference type="ARBA" id="ARBA00048679"/>
    </source>
</evidence>
<evidence type="ECO:0000259" key="12">
    <source>
        <dbReference type="PROSITE" id="PS50011"/>
    </source>
</evidence>
<dbReference type="InterPro" id="IPR000719">
    <property type="entry name" value="Prot_kinase_dom"/>
</dbReference>
<keyword evidence="7 10" id="KW-0067">ATP-binding</keyword>
<keyword evidence="4" id="KW-0808">Transferase</keyword>
<dbReference type="Gene3D" id="1.10.510.10">
    <property type="entry name" value="Transferase(Phosphotransferase) domain 1"/>
    <property type="match status" value="1"/>
</dbReference>
<proteinExistence type="inferred from homology"/>
<dbReference type="AlphaFoldDB" id="A0AAV7JNV9"/>
<dbReference type="Gene3D" id="3.30.200.20">
    <property type="entry name" value="Phosphorylase Kinase, domain 1"/>
    <property type="match status" value="1"/>
</dbReference>
<evidence type="ECO:0000313" key="14">
    <source>
        <dbReference type="Proteomes" id="UP001165289"/>
    </source>
</evidence>
<dbReference type="Proteomes" id="UP001165289">
    <property type="component" value="Unassembled WGS sequence"/>
</dbReference>
<dbReference type="InterPro" id="IPR008271">
    <property type="entry name" value="Ser/Thr_kinase_AS"/>
</dbReference>
<dbReference type="GO" id="GO:0005524">
    <property type="term" value="F:ATP binding"/>
    <property type="evidence" value="ECO:0007669"/>
    <property type="project" value="UniProtKB-UniRule"/>
</dbReference>
<evidence type="ECO:0000256" key="10">
    <source>
        <dbReference type="PROSITE-ProRule" id="PRU10141"/>
    </source>
</evidence>
<keyword evidence="3 11" id="KW-0723">Serine/threonine-protein kinase</keyword>
<dbReference type="InterPro" id="IPR017441">
    <property type="entry name" value="Protein_kinase_ATP_BS"/>
</dbReference>
<dbReference type="EC" id="2.7.11.1" evidence="2"/>
<dbReference type="SUPFAM" id="SSF56112">
    <property type="entry name" value="Protein kinase-like (PK-like)"/>
    <property type="match status" value="1"/>
</dbReference>
<evidence type="ECO:0000256" key="3">
    <source>
        <dbReference type="ARBA" id="ARBA00022527"/>
    </source>
</evidence>
<dbReference type="GO" id="GO:0035556">
    <property type="term" value="P:intracellular signal transduction"/>
    <property type="evidence" value="ECO:0007669"/>
    <property type="project" value="TreeGrafter"/>
</dbReference>
<evidence type="ECO:0000256" key="5">
    <source>
        <dbReference type="ARBA" id="ARBA00022741"/>
    </source>
</evidence>
<feature type="domain" description="Protein kinase" evidence="12">
    <location>
        <begin position="11"/>
        <end position="275"/>
    </location>
</feature>
<keyword evidence="5 10" id="KW-0547">Nucleotide-binding</keyword>
<dbReference type="InterPro" id="IPR011009">
    <property type="entry name" value="Kinase-like_dom_sf"/>
</dbReference>
<dbReference type="GO" id="GO:0005737">
    <property type="term" value="C:cytoplasm"/>
    <property type="evidence" value="ECO:0007669"/>
    <property type="project" value="TreeGrafter"/>
</dbReference>
<feature type="binding site" evidence="10">
    <location>
        <position position="39"/>
    </location>
    <ligand>
        <name>ATP</name>
        <dbReference type="ChEBI" id="CHEBI:30616"/>
    </ligand>
</feature>
<keyword evidence="6 13" id="KW-0418">Kinase</keyword>
<dbReference type="PANTHER" id="PTHR24346:SF107">
    <property type="entry name" value="SERINE_THREONINE-PROTEIN KINASE CHK1"/>
    <property type="match status" value="1"/>
</dbReference>
<evidence type="ECO:0000256" key="6">
    <source>
        <dbReference type="ARBA" id="ARBA00022777"/>
    </source>
</evidence>
<evidence type="ECO:0000313" key="13">
    <source>
        <dbReference type="EMBL" id="KAI6650154.1"/>
    </source>
</evidence>
<name>A0AAV7JNV9_9METZ</name>
<reference evidence="13 14" key="1">
    <citation type="journal article" date="2023" name="BMC Biol.">
        <title>The compact genome of the sponge Oopsacas minuta (Hexactinellida) is lacking key metazoan core genes.</title>
        <authorList>
            <person name="Santini S."/>
            <person name="Schenkelaars Q."/>
            <person name="Jourda C."/>
            <person name="Duchesne M."/>
            <person name="Belahbib H."/>
            <person name="Rocher C."/>
            <person name="Selva M."/>
            <person name="Riesgo A."/>
            <person name="Vervoort M."/>
            <person name="Leys S.P."/>
            <person name="Kodjabachian L."/>
            <person name="Le Bivic A."/>
            <person name="Borchiellini C."/>
            <person name="Claverie J.M."/>
            <person name="Renard E."/>
        </authorList>
    </citation>
    <scope>NUCLEOTIDE SEQUENCE [LARGE SCALE GENOMIC DNA]</scope>
    <source>
        <strain evidence="13">SPO-2</strain>
    </source>
</reference>
<dbReference type="Pfam" id="PF00069">
    <property type="entry name" value="Pkinase"/>
    <property type="match status" value="1"/>
</dbReference>
<dbReference type="PANTHER" id="PTHR24346">
    <property type="entry name" value="MAP/MICROTUBULE AFFINITY-REGULATING KINASE"/>
    <property type="match status" value="1"/>
</dbReference>
<comment type="catalytic activity">
    <reaction evidence="9">
        <text>L-seryl-[protein] + ATP = O-phospho-L-seryl-[protein] + ADP + H(+)</text>
        <dbReference type="Rhea" id="RHEA:17989"/>
        <dbReference type="Rhea" id="RHEA-COMP:9863"/>
        <dbReference type="Rhea" id="RHEA-COMP:11604"/>
        <dbReference type="ChEBI" id="CHEBI:15378"/>
        <dbReference type="ChEBI" id="CHEBI:29999"/>
        <dbReference type="ChEBI" id="CHEBI:30616"/>
        <dbReference type="ChEBI" id="CHEBI:83421"/>
        <dbReference type="ChEBI" id="CHEBI:456216"/>
        <dbReference type="EC" id="2.7.11.1"/>
    </reaction>
</comment>
<dbReference type="GO" id="GO:0004674">
    <property type="term" value="F:protein serine/threonine kinase activity"/>
    <property type="evidence" value="ECO:0007669"/>
    <property type="project" value="UniProtKB-KW"/>
</dbReference>
<comment type="catalytic activity">
    <reaction evidence="8">
        <text>L-threonyl-[protein] + ATP = O-phospho-L-threonyl-[protein] + ADP + H(+)</text>
        <dbReference type="Rhea" id="RHEA:46608"/>
        <dbReference type="Rhea" id="RHEA-COMP:11060"/>
        <dbReference type="Rhea" id="RHEA-COMP:11605"/>
        <dbReference type="ChEBI" id="CHEBI:15378"/>
        <dbReference type="ChEBI" id="CHEBI:30013"/>
        <dbReference type="ChEBI" id="CHEBI:30616"/>
        <dbReference type="ChEBI" id="CHEBI:61977"/>
        <dbReference type="ChEBI" id="CHEBI:456216"/>
        <dbReference type="EC" id="2.7.11.1"/>
    </reaction>
</comment>
<evidence type="ECO:0000256" key="7">
    <source>
        <dbReference type="ARBA" id="ARBA00022840"/>
    </source>
</evidence>
<organism evidence="13 14">
    <name type="scientific">Oopsacas minuta</name>
    <dbReference type="NCBI Taxonomy" id="111878"/>
    <lineage>
        <taxon>Eukaryota</taxon>
        <taxon>Metazoa</taxon>
        <taxon>Porifera</taxon>
        <taxon>Hexactinellida</taxon>
        <taxon>Hexasterophora</taxon>
        <taxon>Lyssacinosida</taxon>
        <taxon>Leucopsacidae</taxon>
        <taxon>Oopsacas</taxon>
    </lineage>
</organism>
<sequence length="456" mass="52466">MVSAEPFIEGWNFIQTLGEGAYGEVKLAVNNKQDYIAVKIINNGPMNSVQPDCKRNEIDTFIQKEIAIHKALNCKNIIRFFGMRKQTDRIYIFLEYVSGGELFDRIEPDIGIPRSLARFYFTQLLTGIEYIHSKGITHRDIKPENILFDSQDVLKICDFGLATMFRFQGKERKLTRRCGTICYVAPEVIHFPYDAQPAELWSCGIVLFSLFFGQLPWDEPTNRDQNYMDWVEGNTRDKKIWSRLDKEELSLFRGIISIDPKDRLNIEDIRQHGWFNEKLPSTSSIDVISGLSDGSIASDGSTPCTQPTKMLSTDQNPDFSFHKEVFLSQPMYTDEIYLGTQFATQTRPSAQQTISNFLTKRLTRIFLDLDLKSTINSLTKILSELRIDSKLTSDHSNACIRVLTTDLRGQLLQFNLLLYSFSLCTTMVDFRRTKGDALEFKRKFKLIEHAVKDVQT</sequence>
<evidence type="ECO:0000256" key="1">
    <source>
        <dbReference type="ARBA" id="ARBA00010791"/>
    </source>
</evidence>
<accession>A0AAV7JNV9</accession>
<protein>
    <recommendedName>
        <fullName evidence="2">non-specific serine/threonine protein kinase</fullName>
        <ecNumber evidence="2">2.7.11.1</ecNumber>
    </recommendedName>
</protein>
<comment type="caution">
    <text evidence="13">The sequence shown here is derived from an EMBL/GenBank/DDBJ whole genome shotgun (WGS) entry which is preliminary data.</text>
</comment>
<evidence type="ECO:0000256" key="2">
    <source>
        <dbReference type="ARBA" id="ARBA00012513"/>
    </source>
</evidence>